<feature type="region of interest" description="Disordered" evidence="2">
    <location>
        <begin position="594"/>
        <end position="754"/>
    </location>
</feature>
<organism evidence="3 4">
    <name type="scientific">Cudoniella acicularis</name>
    <dbReference type="NCBI Taxonomy" id="354080"/>
    <lineage>
        <taxon>Eukaryota</taxon>
        <taxon>Fungi</taxon>
        <taxon>Dikarya</taxon>
        <taxon>Ascomycota</taxon>
        <taxon>Pezizomycotina</taxon>
        <taxon>Leotiomycetes</taxon>
        <taxon>Helotiales</taxon>
        <taxon>Tricladiaceae</taxon>
        <taxon>Cudoniella</taxon>
    </lineage>
</organism>
<feature type="compositionally biased region" description="Basic and acidic residues" evidence="2">
    <location>
        <begin position="607"/>
        <end position="617"/>
    </location>
</feature>
<dbReference type="AlphaFoldDB" id="A0A8H4RX02"/>
<evidence type="ECO:0000256" key="2">
    <source>
        <dbReference type="SAM" id="MobiDB-lite"/>
    </source>
</evidence>
<feature type="region of interest" description="Disordered" evidence="2">
    <location>
        <begin position="348"/>
        <end position="395"/>
    </location>
</feature>
<dbReference type="OrthoDB" id="20105at2759"/>
<evidence type="ECO:0000313" key="4">
    <source>
        <dbReference type="Proteomes" id="UP000566819"/>
    </source>
</evidence>
<name>A0A8H4RX02_9HELO</name>
<dbReference type="SUPFAM" id="SSF55874">
    <property type="entry name" value="ATPase domain of HSP90 chaperone/DNA topoisomerase II/histidine kinase"/>
    <property type="match status" value="1"/>
</dbReference>
<gene>
    <name evidence="3" type="ORF">G7Y89_g1093</name>
</gene>
<feature type="compositionally biased region" description="Basic and acidic residues" evidence="2">
    <location>
        <begin position="348"/>
        <end position="371"/>
    </location>
</feature>
<feature type="region of interest" description="Disordered" evidence="2">
    <location>
        <begin position="237"/>
        <end position="263"/>
    </location>
</feature>
<dbReference type="Gene3D" id="3.30.565.10">
    <property type="entry name" value="Histidine kinase-like ATPase, C-terminal domain"/>
    <property type="match status" value="1"/>
</dbReference>
<dbReference type="EMBL" id="JAAMPI010000040">
    <property type="protein sequence ID" value="KAF4636993.1"/>
    <property type="molecule type" value="Genomic_DNA"/>
</dbReference>
<protein>
    <submittedName>
        <fullName evidence="3">Uncharacterized protein</fullName>
    </submittedName>
</protein>
<dbReference type="Proteomes" id="UP000566819">
    <property type="component" value="Unassembled WGS sequence"/>
</dbReference>
<feature type="compositionally biased region" description="Polar residues" evidence="2">
    <location>
        <begin position="594"/>
        <end position="605"/>
    </location>
</feature>
<keyword evidence="4" id="KW-1185">Reference proteome</keyword>
<feature type="compositionally biased region" description="Basic and acidic residues" evidence="2">
    <location>
        <begin position="242"/>
        <end position="252"/>
    </location>
</feature>
<reference evidence="3 4" key="1">
    <citation type="submission" date="2020-03" db="EMBL/GenBank/DDBJ databases">
        <title>Draft Genome Sequence of Cudoniella acicularis.</title>
        <authorList>
            <person name="Buettner E."/>
            <person name="Kellner H."/>
        </authorList>
    </citation>
    <scope>NUCLEOTIDE SEQUENCE [LARGE SCALE GENOMIC DNA]</scope>
    <source>
        <strain evidence="3 4">DSM 108380</strain>
    </source>
</reference>
<dbReference type="PANTHER" id="PTHR32387:SF0">
    <property type="entry name" value="PROTEIN NO VEIN"/>
    <property type="match status" value="1"/>
</dbReference>
<dbReference type="PANTHER" id="PTHR32387">
    <property type="entry name" value="WU:FJ29H11"/>
    <property type="match status" value="1"/>
</dbReference>
<sequence length="976" mass="109247">MRDSSESLRYRSEFSAPLNRFRLFVDFGSRLRRPASCSAHLDRRASFQAQRIPIIPMDSSISHDEDESTGSLSKSQRLQVIYNDALRNTDIIVKDEGARRLRLRILMLENENDDLHQQLAIGDDHIDALEHEADDLRVQLEQTQEDAHHHDMELKVQTRELNNLKTELASMNGVAMDTTKLLTEKLSLARELATLKPELDHLCSQVAQHQMALSEKLALQRQVNSLEVELETEKRAAKRAAQKNDHSEREAEFQSQLDGLQKDLARTKREASKTLKERETEFQAELDTLQKDLARERRENSKTLKELEKELKASEARQAILESKAAQNHDNSEREAELQGQLDALQKELSRERKESARSVKELEKELKASEARQAILESKAAQKHDDSERETDLQDKIDALQRDLTRERKESSKSIKELEKELKISEARQKALGNKATQENDSSEREAELQAQVEELQQDLARVKKEDTKALKELENGLKESEIRQTALEGKFEQMRTKLRTTKEQLKECHDELAQARAIPSKARNMSKSEDAPVKNLRKRSAPEMSTDVTIGTPDGVAVRGKRPGMKRGRMDQTMLGEKSMFSITPFLNRTTSIAPESPIQNSPIVEKESAADKRPSNTMQNEPLTAVLPTPDISSPTVTPKARGRKKLADKGDSRNVLGEAKTNIKKTKSAPKKRPLSTLEKVTEEDGDENEQSNVRAPENAEPTEQPQANVKASKLQAKHPAVEESGPKKKKRKLPGATLFDEEDGETTKRPAKVSLGPARLLGKGPVALKGGLGASAGFGAFSPLKKDRRDDNVYAKVTPSLNLTCDADGLRIDCNETGFTAKNVDALCTIGQSTKAGLQRATRYVGEKGIGFKSVFKAADVLWISSGGYTFKLDTTTLLRSLGMITPIWAEFPGETFPGHTSLYMKFSPAYDKRSSLMTLLNDRGKVSSSMLTRTDDQRNGDLIVSLSGDQKSDRYLVKSQNAIDLPLEDK</sequence>
<feature type="compositionally biased region" description="Basic residues" evidence="2">
    <location>
        <begin position="666"/>
        <end position="678"/>
    </location>
</feature>
<accession>A0A8H4RX02</accession>
<dbReference type="InterPro" id="IPR036890">
    <property type="entry name" value="HATPase_C_sf"/>
</dbReference>
<dbReference type="InterPro" id="IPR052957">
    <property type="entry name" value="Auxin_embryo_med"/>
</dbReference>
<feature type="compositionally biased region" description="Basic and acidic residues" evidence="2">
    <location>
        <begin position="381"/>
        <end position="395"/>
    </location>
</feature>
<evidence type="ECO:0000256" key="1">
    <source>
        <dbReference type="SAM" id="Coils"/>
    </source>
</evidence>
<feature type="coiled-coil region" evidence="1">
    <location>
        <begin position="98"/>
        <end position="174"/>
    </location>
</feature>
<comment type="caution">
    <text evidence="3">The sequence shown here is derived from an EMBL/GenBank/DDBJ whole genome shotgun (WGS) entry which is preliminary data.</text>
</comment>
<feature type="region of interest" description="Disordered" evidence="2">
    <location>
        <begin position="430"/>
        <end position="451"/>
    </location>
</feature>
<proteinExistence type="predicted"/>
<keyword evidence="1" id="KW-0175">Coiled coil</keyword>
<feature type="region of interest" description="Disordered" evidence="2">
    <location>
        <begin position="523"/>
        <end position="570"/>
    </location>
</feature>
<evidence type="ECO:0000313" key="3">
    <source>
        <dbReference type="EMBL" id="KAF4636993.1"/>
    </source>
</evidence>